<reference evidence="2 3" key="1">
    <citation type="submission" date="2015-09" db="EMBL/GenBank/DDBJ databases">
        <title>Genome sequence of ICMP 11288.</title>
        <authorList>
            <person name="Visnovsky S."/>
            <person name="Lu A."/>
            <person name="Panda P."/>
            <person name="Pitman A."/>
        </authorList>
    </citation>
    <scope>NUCLEOTIDE SEQUENCE [LARGE SCALE GENOMIC DNA]</scope>
    <source>
        <strain evidence="2 3">ICMP 11288</strain>
    </source>
</reference>
<organism evidence="2 3">
    <name type="scientific">Pseudomonas fluorescens ICMP 11288</name>
    <dbReference type="NCBI Taxonomy" id="1198309"/>
    <lineage>
        <taxon>Bacteria</taxon>
        <taxon>Pseudomonadati</taxon>
        <taxon>Pseudomonadota</taxon>
        <taxon>Gammaproteobacteria</taxon>
        <taxon>Pseudomonadales</taxon>
        <taxon>Pseudomonadaceae</taxon>
        <taxon>Pseudomonas</taxon>
    </lineage>
</organism>
<proteinExistence type="predicted"/>
<gene>
    <name evidence="2" type="ORF">AO063_21005</name>
</gene>
<name>A0A0W0I1J7_PSEFL</name>
<keyword evidence="1" id="KW-0812">Transmembrane</keyword>
<feature type="transmembrane region" description="Helical" evidence="1">
    <location>
        <begin position="16"/>
        <end position="37"/>
    </location>
</feature>
<protein>
    <submittedName>
        <fullName evidence="2">Uncharacterized protein</fullName>
    </submittedName>
</protein>
<dbReference type="AlphaFoldDB" id="A0A0W0I1J7"/>
<evidence type="ECO:0000313" key="3">
    <source>
        <dbReference type="Proteomes" id="UP000054197"/>
    </source>
</evidence>
<keyword evidence="1" id="KW-1133">Transmembrane helix</keyword>
<dbReference type="RefSeq" id="WP_058419767.1">
    <property type="nucleotide sequence ID" value="NZ_LKEF01000012.1"/>
</dbReference>
<accession>A0A0W0I1J7</accession>
<comment type="caution">
    <text evidence="2">The sequence shown here is derived from an EMBL/GenBank/DDBJ whole genome shotgun (WGS) entry which is preliminary data.</text>
</comment>
<dbReference type="EMBL" id="LKEF01000012">
    <property type="protein sequence ID" value="KTB66980.1"/>
    <property type="molecule type" value="Genomic_DNA"/>
</dbReference>
<evidence type="ECO:0000313" key="2">
    <source>
        <dbReference type="EMBL" id="KTB66980.1"/>
    </source>
</evidence>
<dbReference type="Proteomes" id="UP000054197">
    <property type="component" value="Unassembled WGS sequence"/>
</dbReference>
<feature type="transmembrane region" description="Helical" evidence="1">
    <location>
        <begin position="57"/>
        <end position="77"/>
    </location>
</feature>
<evidence type="ECO:0000256" key="1">
    <source>
        <dbReference type="SAM" id="Phobius"/>
    </source>
</evidence>
<keyword evidence="1" id="KW-0472">Membrane</keyword>
<sequence>MNNAQKLLIERSLRRLGLWLIATFIGLITWGIIRLSINQRFTFERFMDGIFSIEDAALIVWPPLFIGVLSVWLSAFMKAGRSD</sequence>